<keyword evidence="2 7" id="KW-0728">SH3 domain</keyword>
<dbReference type="SMART" id="SM00150">
    <property type="entry name" value="SPEC"/>
    <property type="match status" value="1"/>
</dbReference>
<evidence type="ECO:0000256" key="6">
    <source>
        <dbReference type="ARBA" id="ARBA00022860"/>
    </source>
</evidence>
<evidence type="ECO:0000256" key="8">
    <source>
        <dbReference type="SAM" id="MobiDB-lite"/>
    </source>
</evidence>
<evidence type="ECO:0000256" key="1">
    <source>
        <dbReference type="ARBA" id="ARBA00004496"/>
    </source>
</evidence>
<evidence type="ECO:0000256" key="7">
    <source>
        <dbReference type="PROSITE-ProRule" id="PRU00192"/>
    </source>
</evidence>
<sequence length="176" mass="19848">MAEKEPVVGSTDYGKDEDSAEALLKKHRALMSDLDAFKGTIDDLRKQAAQCKYQEQPVGQLGRDCVLALYDYQEKSPREVSMKKGDVLTLLNASNKDWWKVEVNDRQGFVPAAYVKRIEPGTAHQHSQQQVNSIGGKQNEIEDKYQRLMMLGETRKRLVTKSNPPPPSTIPIVSNF</sequence>
<evidence type="ECO:0000256" key="5">
    <source>
        <dbReference type="ARBA" id="ARBA00022737"/>
    </source>
</evidence>
<accession>A0A368F219</accession>
<dbReference type="SUPFAM" id="SSF46966">
    <property type="entry name" value="Spectrin repeat"/>
    <property type="match status" value="1"/>
</dbReference>
<keyword evidence="11" id="KW-1185">Reference proteome</keyword>
<evidence type="ECO:0000313" key="11">
    <source>
        <dbReference type="Proteomes" id="UP000252519"/>
    </source>
</evidence>
<evidence type="ECO:0000256" key="3">
    <source>
        <dbReference type="ARBA" id="ARBA00022490"/>
    </source>
</evidence>
<keyword evidence="6" id="KW-0112">Calmodulin-binding</keyword>
<gene>
    <name evidence="10" type="ORF">ANCCAN_30061</name>
</gene>
<dbReference type="PANTHER" id="PTHR11915">
    <property type="entry name" value="SPECTRIN/FILAMIN RELATED CYTOSKELETAL PROTEIN"/>
    <property type="match status" value="1"/>
</dbReference>
<evidence type="ECO:0000313" key="10">
    <source>
        <dbReference type="EMBL" id="RCN24247.1"/>
    </source>
</evidence>
<keyword evidence="5" id="KW-0677">Repeat</keyword>
<dbReference type="STRING" id="29170.A0A368F219"/>
<dbReference type="FunFam" id="2.30.30.40:FF:000154">
    <property type="entry name" value="Alpha spectrin, isoform C"/>
    <property type="match status" value="1"/>
</dbReference>
<comment type="caution">
    <text evidence="10">The sequence shown here is derived from an EMBL/GenBank/DDBJ whole genome shotgun (WGS) entry which is preliminary data.</text>
</comment>
<keyword evidence="3" id="KW-0963">Cytoplasm</keyword>
<dbReference type="PRINTS" id="PR01887">
    <property type="entry name" value="SPECTRNALPHA"/>
</dbReference>
<dbReference type="SMART" id="SM00326">
    <property type="entry name" value="SH3"/>
    <property type="match status" value="1"/>
</dbReference>
<dbReference type="InterPro" id="IPR002017">
    <property type="entry name" value="Spectrin_repeat"/>
</dbReference>
<dbReference type="PRINTS" id="PR00452">
    <property type="entry name" value="SH3DOMAIN"/>
</dbReference>
<evidence type="ECO:0000256" key="2">
    <source>
        <dbReference type="ARBA" id="ARBA00022443"/>
    </source>
</evidence>
<feature type="region of interest" description="Disordered" evidence="8">
    <location>
        <begin position="156"/>
        <end position="176"/>
    </location>
</feature>
<proteinExistence type="predicted"/>
<evidence type="ECO:0000259" key="9">
    <source>
        <dbReference type="PROSITE" id="PS50002"/>
    </source>
</evidence>
<organism evidence="10 11">
    <name type="scientific">Ancylostoma caninum</name>
    <name type="common">Dog hookworm</name>
    <dbReference type="NCBI Taxonomy" id="29170"/>
    <lineage>
        <taxon>Eukaryota</taxon>
        <taxon>Metazoa</taxon>
        <taxon>Ecdysozoa</taxon>
        <taxon>Nematoda</taxon>
        <taxon>Chromadorea</taxon>
        <taxon>Rhabditida</taxon>
        <taxon>Rhabditina</taxon>
        <taxon>Rhabditomorpha</taxon>
        <taxon>Strongyloidea</taxon>
        <taxon>Ancylostomatidae</taxon>
        <taxon>Ancylostomatinae</taxon>
        <taxon>Ancylostoma</taxon>
    </lineage>
</organism>
<feature type="domain" description="SH3" evidence="9">
    <location>
        <begin position="61"/>
        <end position="120"/>
    </location>
</feature>
<dbReference type="CDD" id="cd11808">
    <property type="entry name" value="SH3_Alpha_Spectrin"/>
    <property type="match status" value="1"/>
</dbReference>
<dbReference type="InterPro" id="IPR035825">
    <property type="entry name" value="Alpha_Spectrin_SH3"/>
</dbReference>
<dbReference type="Pfam" id="PF00435">
    <property type="entry name" value="Spectrin"/>
    <property type="match status" value="1"/>
</dbReference>
<dbReference type="AlphaFoldDB" id="A0A368F219"/>
<dbReference type="Gene3D" id="2.30.30.40">
    <property type="entry name" value="SH3 Domains"/>
    <property type="match status" value="1"/>
</dbReference>
<dbReference type="InterPro" id="IPR001452">
    <property type="entry name" value="SH3_domain"/>
</dbReference>
<dbReference type="Pfam" id="PF00018">
    <property type="entry name" value="SH3_1"/>
    <property type="match status" value="1"/>
</dbReference>
<dbReference type="SUPFAM" id="SSF50044">
    <property type="entry name" value="SH3-domain"/>
    <property type="match status" value="1"/>
</dbReference>
<dbReference type="PROSITE" id="PS50002">
    <property type="entry name" value="SH3"/>
    <property type="match status" value="1"/>
</dbReference>
<dbReference type="InterPro" id="IPR036028">
    <property type="entry name" value="SH3-like_dom_sf"/>
</dbReference>
<dbReference type="Gene3D" id="1.20.58.60">
    <property type="match status" value="1"/>
</dbReference>
<dbReference type="GO" id="GO:0005737">
    <property type="term" value="C:cytoplasm"/>
    <property type="evidence" value="ECO:0007669"/>
    <property type="project" value="UniProtKB-SubCell"/>
</dbReference>
<protein>
    <submittedName>
        <fullName evidence="10">SH3 domain protein</fullName>
    </submittedName>
</protein>
<dbReference type="Proteomes" id="UP000252519">
    <property type="component" value="Unassembled WGS sequence"/>
</dbReference>
<dbReference type="GO" id="GO:0005516">
    <property type="term" value="F:calmodulin binding"/>
    <property type="evidence" value="ECO:0007669"/>
    <property type="project" value="UniProtKB-KW"/>
</dbReference>
<evidence type="ECO:0000256" key="4">
    <source>
        <dbReference type="ARBA" id="ARBA00022553"/>
    </source>
</evidence>
<reference evidence="10 11" key="1">
    <citation type="submission" date="2014-10" db="EMBL/GenBank/DDBJ databases">
        <title>Draft genome of the hookworm Ancylostoma caninum.</title>
        <authorList>
            <person name="Mitreva M."/>
        </authorList>
    </citation>
    <scope>NUCLEOTIDE SEQUENCE [LARGE SCALE GENOMIC DNA]</scope>
    <source>
        <strain evidence="10 11">Baltimore</strain>
    </source>
</reference>
<keyword evidence="4" id="KW-0597">Phosphoprotein</keyword>
<dbReference type="OrthoDB" id="9991832at2759"/>
<name>A0A368F219_ANCCA</name>
<dbReference type="InterPro" id="IPR018159">
    <property type="entry name" value="Spectrin/alpha-actinin"/>
</dbReference>
<comment type="subcellular location">
    <subcellularLocation>
        <location evidence="1">Cytoplasm</location>
    </subcellularLocation>
</comment>
<dbReference type="EMBL" id="JOJR01021775">
    <property type="protein sequence ID" value="RCN24247.1"/>
    <property type="molecule type" value="Genomic_DNA"/>
</dbReference>